<evidence type="ECO:0000256" key="1">
    <source>
        <dbReference type="PROSITE-ProRule" id="PRU00108"/>
    </source>
</evidence>
<dbReference type="GO" id="GO:0003677">
    <property type="term" value="F:DNA binding"/>
    <property type="evidence" value="ECO:0007669"/>
    <property type="project" value="UniProtKB-UniRule"/>
</dbReference>
<dbReference type="Gene3D" id="1.10.10.60">
    <property type="entry name" value="Homeodomain-like"/>
    <property type="match status" value="1"/>
</dbReference>
<evidence type="ECO:0000256" key="2">
    <source>
        <dbReference type="SAM" id="MobiDB-lite"/>
    </source>
</evidence>
<dbReference type="InterPro" id="IPR009057">
    <property type="entry name" value="Homeodomain-like_sf"/>
</dbReference>
<dbReference type="EMBL" id="CCKQ01013758">
    <property type="protein sequence ID" value="CDW85458.1"/>
    <property type="molecule type" value="Genomic_DNA"/>
</dbReference>
<organism evidence="4 5">
    <name type="scientific">Stylonychia lemnae</name>
    <name type="common">Ciliate</name>
    <dbReference type="NCBI Taxonomy" id="5949"/>
    <lineage>
        <taxon>Eukaryota</taxon>
        <taxon>Sar</taxon>
        <taxon>Alveolata</taxon>
        <taxon>Ciliophora</taxon>
        <taxon>Intramacronucleata</taxon>
        <taxon>Spirotrichea</taxon>
        <taxon>Stichotrichia</taxon>
        <taxon>Sporadotrichida</taxon>
        <taxon>Oxytrichidae</taxon>
        <taxon>Stylonychinae</taxon>
        <taxon>Stylonychia</taxon>
    </lineage>
</organism>
<evidence type="ECO:0000259" key="3">
    <source>
        <dbReference type="PROSITE" id="PS50071"/>
    </source>
</evidence>
<name>A0A078AXE8_STYLE</name>
<dbReference type="CDD" id="cd00086">
    <property type="entry name" value="homeodomain"/>
    <property type="match status" value="1"/>
</dbReference>
<dbReference type="GO" id="GO:0005634">
    <property type="term" value="C:nucleus"/>
    <property type="evidence" value="ECO:0007669"/>
    <property type="project" value="UniProtKB-SubCell"/>
</dbReference>
<reference evidence="4 5" key="1">
    <citation type="submission" date="2014-06" db="EMBL/GenBank/DDBJ databases">
        <authorList>
            <person name="Swart Estienne"/>
        </authorList>
    </citation>
    <scope>NUCLEOTIDE SEQUENCE [LARGE SCALE GENOMIC DNA]</scope>
    <source>
        <strain evidence="4 5">130c</strain>
    </source>
</reference>
<evidence type="ECO:0000313" key="4">
    <source>
        <dbReference type="EMBL" id="CDW85458.1"/>
    </source>
</evidence>
<dbReference type="InParanoid" id="A0A078AXE8"/>
<feature type="domain" description="Homeobox" evidence="3">
    <location>
        <begin position="299"/>
        <end position="359"/>
    </location>
</feature>
<keyword evidence="1" id="KW-0371">Homeobox</keyword>
<feature type="compositionally biased region" description="Basic and acidic residues" evidence="2">
    <location>
        <begin position="349"/>
        <end position="362"/>
    </location>
</feature>
<protein>
    <submittedName>
        <fullName evidence="4">Hox domain containing protein</fullName>
    </submittedName>
</protein>
<dbReference type="InterPro" id="IPR001356">
    <property type="entry name" value="HD"/>
</dbReference>
<dbReference type="Proteomes" id="UP000039865">
    <property type="component" value="Unassembled WGS sequence"/>
</dbReference>
<feature type="region of interest" description="Disordered" evidence="2">
    <location>
        <begin position="349"/>
        <end position="376"/>
    </location>
</feature>
<dbReference type="SUPFAM" id="SSF46689">
    <property type="entry name" value="Homeodomain-like"/>
    <property type="match status" value="1"/>
</dbReference>
<comment type="subcellular location">
    <subcellularLocation>
        <location evidence="1">Nucleus</location>
    </subcellularLocation>
</comment>
<keyword evidence="1" id="KW-0238">DNA-binding</keyword>
<gene>
    <name evidence="4" type="primary">Contig12470.g13302</name>
    <name evidence="4" type="ORF">STYLEM_14535</name>
</gene>
<dbReference type="AlphaFoldDB" id="A0A078AXE8"/>
<evidence type="ECO:0000313" key="5">
    <source>
        <dbReference type="Proteomes" id="UP000039865"/>
    </source>
</evidence>
<proteinExistence type="predicted"/>
<accession>A0A078AXE8</accession>
<sequence length="376" mass="43339">MSDNHFIRNLNSFNSLSCQISPMPSAVIQWNKEPTSIIIQQQPLHQNTLRQTHRNSPNDNGNDQIYQVVNVSNFPSSISKYQTGDSLFCMDSRLRTSINKPTSYYIQNIPSNGPANSNRINHDGLLNNDGSPIQQQAVIQTRQHAQISIVNNGHIPVTQLQVQSQVRSRTQNETGIPQNILQAVRNLNQVNYDISALDSIPPTNSNTHCKPSPFEGDKVPQQRLDSEISGISYTSTPYQTIQLISHQEHQEQSHLQQIQNQQISQMQKAQKADDGLSKIERDHDIEQRQKLLRIEHERINDKRRRQKKTSQEKEILEVEYLKNPNWDYQKKCDLAIKLNFTFNQVSKWNWDRRKKEDNDAARKAKKEAKKQAAAQH</sequence>
<dbReference type="SMART" id="SM00389">
    <property type="entry name" value="HOX"/>
    <property type="match status" value="1"/>
</dbReference>
<dbReference type="PROSITE" id="PS50071">
    <property type="entry name" value="HOMEOBOX_2"/>
    <property type="match status" value="1"/>
</dbReference>
<keyword evidence="1" id="KW-0539">Nucleus</keyword>
<feature type="DNA-binding region" description="Homeobox" evidence="1">
    <location>
        <begin position="301"/>
        <end position="360"/>
    </location>
</feature>
<dbReference type="OrthoDB" id="10684332at2759"/>
<keyword evidence="5" id="KW-1185">Reference proteome</keyword>